<evidence type="ECO:0000313" key="3">
    <source>
        <dbReference type="Proteomes" id="UP000078512"/>
    </source>
</evidence>
<feature type="compositionally biased region" description="Basic and acidic residues" evidence="1">
    <location>
        <begin position="297"/>
        <end position="313"/>
    </location>
</feature>
<sequence>MINITDFFPAHAQKHLTSQERMQIDSYAVGSSALLLNLPLRYVLEYAMNHLQRGDNIRNNSNTRAVLVVTDYRVTLQEAIRRERQVCKELYSSLSSSSTPSSSIKEMSGMNPWTHLWPLPHPSPPDEYSTETPPSSPTTKPSISSSEHQQESKELITSFRDELWARIQIRYAPTIRHVQSLFRCLHLDPGSTQGKTFGSGGSSGGDAYESVVPSSSTTTTGEVGGSVTPPMPTLVILLGCFGHDRSLDIRRFSMLDIVPTFAGLQTVGEKEYSVERGREENESGSRARQRSAGGRIGHPEGEIESFARDNNDDGREEEEEEEENDLNAEELEGLEYTEYIRMVANTMAEIKDSLNWLERTSGREPELLVVEDIGQDHPDPSQPQEIIMIPTVRELWLKTVLGFWVDTFIKTESSLSPQLQQQQQQQHDPRRESYRLWVQTHESLSATFTTTAIAASQSASAEEGGLLSGAAATATAASMGAVLGVQWYFDSTGDRVQFQVVQ</sequence>
<feature type="region of interest" description="Disordered" evidence="1">
    <location>
        <begin position="115"/>
        <end position="152"/>
    </location>
</feature>
<gene>
    <name evidence="2" type="ORF">K457DRAFT_20665</name>
</gene>
<evidence type="ECO:0000313" key="2">
    <source>
        <dbReference type="EMBL" id="OAQ28010.1"/>
    </source>
</evidence>
<feature type="compositionally biased region" description="Acidic residues" evidence="1">
    <location>
        <begin position="314"/>
        <end position="331"/>
    </location>
</feature>
<dbReference type="AlphaFoldDB" id="A0A197JS35"/>
<feature type="compositionally biased region" description="Low complexity" evidence="1">
    <location>
        <begin position="209"/>
        <end position="228"/>
    </location>
</feature>
<name>A0A197JS35_9FUNG</name>
<feature type="compositionally biased region" description="Low complexity" evidence="1">
    <location>
        <begin position="126"/>
        <end position="147"/>
    </location>
</feature>
<dbReference type="OrthoDB" id="2435665at2759"/>
<feature type="compositionally biased region" description="Basic and acidic residues" evidence="1">
    <location>
        <begin position="269"/>
        <end position="285"/>
    </location>
</feature>
<feature type="region of interest" description="Disordered" evidence="1">
    <location>
        <begin position="269"/>
        <end position="331"/>
    </location>
</feature>
<dbReference type="EMBL" id="KV442052">
    <property type="protein sequence ID" value="OAQ28010.1"/>
    <property type="molecule type" value="Genomic_DNA"/>
</dbReference>
<evidence type="ECO:0000256" key="1">
    <source>
        <dbReference type="SAM" id="MobiDB-lite"/>
    </source>
</evidence>
<organism evidence="2 3">
    <name type="scientific">Linnemannia elongata AG-77</name>
    <dbReference type="NCBI Taxonomy" id="1314771"/>
    <lineage>
        <taxon>Eukaryota</taxon>
        <taxon>Fungi</taxon>
        <taxon>Fungi incertae sedis</taxon>
        <taxon>Mucoromycota</taxon>
        <taxon>Mortierellomycotina</taxon>
        <taxon>Mortierellomycetes</taxon>
        <taxon>Mortierellales</taxon>
        <taxon>Mortierellaceae</taxon>
        <taxon>Linnemannia</taxon>
    </lineage>
</organism>
<feature type="region of interest" description="Disordered" evidence="1">
    <location>
        <begin position="195"/>
        <end position="228"/>
    </location>
</feature>
<proteinExistence type="predicted"/>
<accession>A0A197JS35</accession>
<reference evidence="2 3" key="1">
    <citation type="submission" date="2016-05" db="EMBL/GenBank/DDBJ databases">
        <title>Genome sequencing reveals origins of a unique bacterial endosymbiosis in the earliest lineages of terrestrial Fungi.</title>
        <authorList>
            <consortium name="DOE Joint Genome Institute"/>
            <person name="Uehling J."/>
            <person name="Gryganskyi A."/>
            <person name="Hameed K."/>
            <person name="Tschaplinski T."/>
            <person name="Misztal P."/>
            <person name="Wu S."/>
            <person name="Desiro A."/>
            <person name="Vande Pol N."/>
            <person name="Du Z.-Y."/>
            <person name="Zienkiewicz A."/>
            <person name="Zienkiewicz K."/>
            <person name="Morin E."/>
            <person name="Tisserant E."/>
            <person name="Splivallo R."/>
            <person name="Hainaut M."/>
            <person name="Henrissat B."/>
            <person name="Ohm R."/>
            <person name="Kuo A."/>
            <person name="Yan J."/>
            <person name="Lipzen A."/>
            <person name="Nolan M."/>
            <person name="Labutti K."/>
            <person name="Barry K."/>
            <person name="Goldstein A."/>
            <person name="Labbe J."/>
            <person name="Schadt C."/>
            <person name="Tuskan G."/>
            <person name="Grigoriev I."/>
            <person name="Martin F."/>
            <person name="Vilgalys R."/>
            <person name="Bonito G."/>
        </authorList>
    </citation>
    <scope>NUCLEOTIDE SEQUENCE [LARGE SCALE GENOMIC DNA]</scope>
    <source>
        <strain evidence="2 3">AG-77</strain>
    </source>
</reference>
<keyword evidence="3" id="KW-1185">Reference proteome</keyword>
<dbReference type="Proteomes" id="UP000078512">
    <property type="component" value="Unassembled WGS sequence"/>
</dbReference>
<protein>
    <submittedName>
        <fullName evidence="2">Uncharacterized protein</fullName>
    </submittedName>
</protein>